<sequence length="145" mass="16132">MIVKAEVAKFFEAYAKFYNDALLSDAGLKDVADIYSSAFISVTPGGVMAGENGKQLIEIMKKGFEGYRAMGAGKMMCRDVSVTPFDQNHCVAKVQWAGEYQNKKAALITIDFEVSYLLERRDGKLKVFGWISGDEQAEFRKHGLL</sequence>
<accession>A0ABU8L225</accession>
<proteinExistence type="predicted"/>
<evidence type="ECO:0000313" key="1">
    <source>
        <dbReference type="EMBL" id="MEI9411720.1"/>
    </source>
</evidence>
<dbReference type="RefSeq" id="WP_337108210.1">
    <property type="nucleotide sequence ID" value="NZ_JAPYKS010000019.1"/>
</dbReference>
<evidence type="ECO:0000313" key="2">
    <source>
        <dbReference type="Proteomes" id="UP001387293"/>
    </source>
</evidence>
<protein>
    <submittedName>
        <fullName evidence="1">Nuclear transport factor 2 family protein</fullName>
    </submittedName>
</protein>
<organism evidence="1 2">
    <name type="scientific">Mesorhizobium salmacidum</name>
    <dbReference type="NCBI Taxonomy" id="3015171"/>
    <lineage>
        <taxon>Bacteria</taxon>
        <taxon>Pseudomonadati</taxon>
        <taxon>Pseudomonadota</taxon>
        <taxon>Alphaproteobacteria</taxon>
        <taxon>Hyphomicrobiales</taxon>
        <taxon>Phyllobacteriaceae</taxon>
        <taxon>Mesorhizobium</taxon>
    </lineage>
</organism>
<dbReference type="EMBL" id="JAPYKS010000019">
    <property type="protein sequence ID" value="MEI9411720.1"/>
    <property type="molecule type" value="Genomic_DNA"/>
</dbReference>
<dbReference type="Proteomes" id="UP001387293">
    <property type="component" value="Unassembled WGS sequence"/>
</dbReference>
<reference evidence="1 2" key="1">
    <citation type="submission" date="2022-12" db="EMBL/GenBank/DDBJ databases">
        <authorList>
            <person name="Muema E."/>
        </authorList>
    </citation>
    <scope>NUCLEOTIDE SEQUENCE [LARGE SCALE GENOMIC DNA]</scope>
    <source>
        <strain evidence="2">1326</strain>
    </source>
</reference>
<gene>
    <name evidence="1" type="ORF">O7A60_23540</name>
</gene>
<name>A0ABU8L225_9HYPH</name>
<keyword evidence="2" id="KW-1185">Reference proteome</keyword>
<comment type="caution">
    <text evidence="1">The sequence shown here is derived from an EMBL/GenBank/DDBJ whole genome shotgun (WGS) entry which is preliminary data.</text>
</comment>